<evidence type="ECO:0000313" key="2">
    <source>
        <dbReference type="Proteomes" id="UP000031631"/>
    </source>
</evidence>
<protein>
    <submittedName>
        <fullName evidence="1">Uncharacterized protein</fullName>
    </submittedName>
</protein>
<dbReference type="RefSeq" id="WP_041064894.1">
    <property type="nucleotide sequence ID" value="NZ_AP012273.1"/>
</dbReference>
<proteinExistence type="predicted"/>
<evidence type="ECO:0000313" key="1">
    <source>
        <dbReference type="EMBL" id="BAO43332.1"/>
    </source>
</evidence>
<dbReference type="KEGG" id="tbn:TBH_C0386"/>
<name>A0A7U6GGR0_9GAMM</name>
<reference evidence="1 2" key="1">
    <citation type="journal article" date="2014" name="PLoS ONE">
        <title>Physiological and genomic features of a novel sulfur-oxidizing gammaproteobacterium belonging to a previously uncultivated symbiotic lineage isolated from a hydrothermal vent.</title>
        <authorList>
            <person name="Nunoura T."/>
            <person name="Takaki Y."/>
            <person name="Kazama H."/>
            <person name="Kakuta J."/>
            <person name="Shimamura S."/>
            <person name="Makita H."/>
            <person name="Hirai M."/>
            <person name="Miyazaki M."/>
            <person name="Takai K."/>
        </authorList>
    </citation>
    <scope>NUCLEOTIDE SEQUENCE [LARGE SCALE GENOMIC DNA]</scope>
    <source>
        <strain evidence="1 2">Hiromi1</strain>
    </source>
</reference>
<dbReference type="EMBL" id="AP012273">
    <property type="protein sequence ID" value="BAO43332.1"/>
    <property type="molecule type" value="Genomic_DNA"/>
</dbReference>
<dbReference type="Proteomes" id="UP000031631">
    <property type="component" value="Chromosome"/>
</dbReference>
<accession>A0A7U6GGR0</accession>
<organism evidence="1 2">
    <name type="scientific">Thiolapillus brandeum</name>
    <dbReference type="NCBI Taxonomy" id="1076588"/>
    <lineage>
        <taxon>Bacteria</taxon>
        <taxon>Pseudomonadati</taxon>
        <taxon>Pseudomonadota</taxon>
        <taxon>Gammaproteobacteria</taxon>
        <taxon>Chromatiales</taxon>
        <taxon>Sedimenticolaceae</taxon>
        <taxon>Thiolapillus</taxon>
    </lineage>
</organism>
<keyword evidence="2" id="KW-1185">Reference proteome</keyword>
<sequence length="121" mass="13986">MKIIVYNFNNQYALSRKQVEAIKAAMPKEFFLPVSEFHLTHTRVGAEVFEYSAKEKIVYFAFPVKEKTQESTSAAIDELLVGLARIKSPTRWEYPLGERERASHEEFVKGWKVRCLDAATK</sequence>
<dbReference type="AlphaFoldDB" id="A0A7U6GGR0"/>
<gene>
    <name evidence="1" type="ORF">TBH_C0386</name>
</gene>